<evidence type="ECO:0000313" key="6">
    <source>
        <dbReference type="EMBL" id="KAA1190428.1"/>
    </source>
</evidence>
<dbReference type="InterPro" id="IPR029066">
    <property type="entry name" value="PLP-binding_barrel"/>
</dbReference>
<keyword evidence="7" id="KW-1185">Reference proteome</keyword>
<dbReference type="FunFam" id="3.20.20.10:FF:000018">
    <property type="entry name" value="Pyridoxal phosphate homeostasis protein"/>
    <property type="match status" value="1"/>
</dbReference>
<protein>
    <recommendedName>
        <fullName evidence="2">Pyridoxal phosphate homeostasis protein</fullName>
        <shortName evidence="2">PLP homeostasis protein</shortName>
    </recommendedName>
</protein>
<proteinExistence type="inferred from homology"/>
<dbReference type="AlphaFoldDB" id="A0A5B0WVK0"/>
<organism evidence="6 7">
    <name type="scientific">Pseudohalioglobus sediminis</name>
    <dbReference type="NCBI Taxonomy" id="2606449"/>
    <lineage>
        <taxon>Bacteria</taxon>
        <taxon>Pseudomonadati</taxon>
        <taxon>Pseudomonadota</taxon>
        <taxon>Gammaproteobacteria</taxon>
        <taxon>Cellvibrionales</taxon>
        <taxon>Halieaceae</taxon>
        <taxon>Pseudohalioglobus</taxon>
    </lineage>
</organism>
<dbReference type="InterPro" id="IPR001608">
    <property type="entry name" value="Ala_racemase_N"/>
</dbReference>
<evidence type="ECO:0000313" key="7">
    <source>
        <dbReference type="Proteomes" id="UP000323708"/>
    </source>
</evidence>
<dbReference type="PROSITE" id="PS01211">
    <property type="entry name" value="UPF0001"/>
    <property type="match status" value="1"/>
</dbReference>
<comment type="cofactor">
    <cofactor evidence="3">
        <name>pyridoxal 5'-phosphate</name>
        <dbReference type="ChEBI" id="CHEBI:597326"/>
    </cofactor>
</comment>
<evidence type="ECO:0000256" key="3">
    <source>
        <dbReference type="PIRSR" id="PIRSR004848-1"/>
    </source>
</evidence>
<dbReference type="SUPFAM" id="SSF51419">
    <property type="entry name" value="PLP-binding barrel"/>
    <property type="match status" value="1"/>
</dbReference>
<reference evidence="6 7" key="1">
    <citation type="submission" date="2019-09" db="EMBL/GenBank/DDBJ databases">
        <authorList>
            <person name="Chen X.-Y."/>
        </authorList>
    </citation>
    <scope>NUCLEOTIDE SEQUENCE [LARGE SCALE GENOMIC DNA]</scope>
    <source>
        <strain evidence="6 7">NY5</strain>
    </source>
</reference>
<dbReference type="Gene3D" id="3.20.20.10">
    <property type="entry name" value="Alanine racemase"/>
    <property type="match status" value="1"/>
</dbReference>
<dbReference type="RefSeq" id="WP_149611584.1">
    <property type="nucleotide sequence ID" value="NZ_VTUX01000005.1"/>
</dbReference>
<dbReference type="Proteomes" id="UP000323708">
    <property type="component" value="Unassembled WGS sequence"/>
</dbReference>
<dbReference type="InterPro" id="IPR011078">
    <property type="entry name" value="PyrdxlP_homeostasis"/>
</dbReference>
<gene>
    <name evidence="6" type="ORF">F0M18_11470</name>
</gene>
<sequence>MTDTLLENHIAKLRLRLRQSAQKYDRAESDILLLAVSKTQPAAAIRAAYACGLSHFGESYVQEASAKIEALADLPLTWHFIGPLQSNKTRAVAEQFHWVHSVEREKTARRLSEQRPQELAPLQVCMQVNISGEHSKSGVAPDAASDLAAAVASLPRLTLRGLMAIPAATDDVAAQREAFAGLRREFESLRRHHPQMDTLSMGMSRDLEAAIAEGSTLVRIGTAIFGPRRG</sequence>
<dbReference type="EMBL" id="VTUX01000005">
    <property type="protein sequence ID" value="KAA1190428.1"/>
    <property type="molecule type" value="Genomic_DNA"/>
</dbReference>
<dbReference type="HAMAP" id="MF_02087">
    <property type="entry name" value="PLP_homeostasis"/>
    <property type="match status" value="1"/>
</dbReference>
<accession>A0A5B0WVK0</accession>
<dbReference type="PANTHER" id="PTHR10146">
    <property type="entry name" value="PROLINE SYNTHETASE CO-TRANSCRIBED BACTERIAL HOMOLOG PROTEIN"/>
    <property type="match status" value="1"/>
</dbReference>
<dbReference type="CDD" id="cd06824">
    <property type="entry name" value="PLPDE_III_Yggs_like"/>
    <property type="match status" value="1"/>
</dbReference>
<comment type="similarity">
    <text evidence="2 4">Belongs to the pyridoxal phosphate-binding protein YggS/PROSC family.</text>
</comment>
<keyword evidence="1 2" id="KW-0663">Pyridoxal phosphate</keyword>
<feature type="domain" description="Alanine racemase N-terminal" evidence="5">
    <location>
        <begin position="30"/>
        <end position="227"/>
    </location>
</feature>
<feature type="modified residue" description="N6-(pyridoxal phosphate)lysine" evidence="2 3">
    <location>
        <position position="38"/>
    </location>
</feature>
<evidence type="ECO:0000256" key="1">
    <source>
        <dbReference type="ARBA" id="ARBA00022898"/>
    </source>
</evidence>
<evidence type="ECO:0000259" key="5">
    <source>
        <dbReference type="Pfam" id="PF01168"/>
    </source>
</evidence>
<dbReference type="NCBIfam" id="TIGR00044">
    <property type="entry name" value="YggS family pyridoxal phosphate-dependent enzyme"/>
    <property type="match status" value="1"/>
</dbReference>
<evidence type="ECO:0000256" key="4">
    <source>
        <dbReference type="RuleBase" id="RU004514"/>
    </source>
</evidence>
<dbReference type="PIRSF" id="PIRSF004848">
    <property type="entry name" value="YBL036c_PLPDEIII"/>
    <property type="match status" value="1"/>
</dbReference>
<dbReference type="PANTHER" id="PTHR10146:SF14">
    <property type="entry name" value="PYRIDOXAL PHOSPHATE HOMEOSTASIS PROTEIN"/>
    <property type="match status" value="1"/>
</dbReference>
<comment type="caution">
    <text evidence="6">The sequence shown here is derived from an EMBL/GenBank/DDBJ whole genome shotgun (WGS) entry which is preliminary data.</text>
</comment>
<comment type="function">
    <text evidence="2">Pyridoxal 5'-phosphate (PLP)-binding protein, which is involved in PLP homeostasis.</text>
</comment>
<dbReference type="GO" id="GO:0030170">
    <property type="term" value="F:pyridoxal phosphate binding"/>
    <property type="evidence" value="ECO:0007669"/>
    <property type="project" value="UniProtKB-UniRule"/>
</dbReference>
<dbReference type="Pfam" id="PF01168">
    <property type="entry name" value="Ala_racemase_N"/>
    <property type="match status" value="1"/>
</dbReference>
<evidence type="ECO:0000256" key="2">
    <source>
        <dbReference type="HAMAP-Rule" id="MF_02087"/>
    </source>
</evidence>
<name>A0A5B0WVK0_9GAMM</name>